<sequence>MEGVTNFPPPAELLPSGLNFESPLFSFEFGFNYVWILIILHSKFHFRLVDFEFVRFLCVFSLIDPEQLDFRS</sequence>
<proteinExistence type="predicted"/>
<dbReference type="AlphaFoldDB" id="A0AAU9M7Q3"/>
<evidence type="ECO:0000313" key="2">
    <source>
        <dbReference type="Proteomes" id="UP001157418"/>
    </source>
</evidence>
<protein>
    <submittedName>
        <fullName evidence="1">Uncharacterized protein</fullName>
    </submittedName>
</protein>
<reference evidence="1 2" key="1">
    <citation type="submission" date="2022-01" db="EMBL/GenBank/DDBJ databases">
        <authorList>
            <person name="Xiong W."/>
            <person name="Schranz E."/>
        </authorList>
    </citation>
    <scope>NUCLEOTIDE SEQUENCE [LARGE SCALE GENOMIC DNA]</scope>
</reference>
<dbReference type="EMBL" id="CAKMRJ010001112">
    <property type="protein sequence ID" value="CAH1423081.1"/>
    <property type="molecule type" value="Genomic_DNA"/>
</dbReference>
<comment type="caution">
    <text evidence="1">The sequence shown here is derived from an EMBL/GenBank/DDBJ whole genome shotgun (WGS) entry which is preliminary data.</text>
</comment>
<gene>
    <name evidence="1" type="ORF">LVIROSA_LOCUS10374</name>
</gene>
<organism evidence="1 2">
    <name type="scientific">Lactuca virosa</name>
    <dbReference type="NCBI Taxonomy" id="75947"/>
    <lineage>
        <taxon>Eukaryota</taxon>
        <taxon>Viridiplantae</taxon>
        <taxon>Streptophyta</taxon>
        <taxon>Embryophyta</taxon>
        <taxon>Tracheophyta</taxon>
        <taxon>Spermatophyta</taxon>
        <taxon>Magnoliopsida</taxon>
        <taxon>eudicotyledons</taxon>
        <taxon>Gunneridae</taxon>
        <taxon>Pentapetalae</taxon>
        <taxon>asterids</taxon>
        <taxon>campanulids</taxon>
        <taxon>Asterales</taxon>
        <taxon>Asteraceae</taxon>
        <taxon>Cichorioideae</taxon>
        <taxon>Cichorieae</taxon>
        <taxon>Lactucinae</taxon>
        <taxon>Lactuca</taxon>
    </lineage>
</organism>
<keyword evidence="2" id="KW-1185">Reference proteome</keyword>
<accession>A0AAU9M7Q3</accession>
<name>A0AAU9M7Q3_9ASTR</name>
<dbReference type="Proteomes" id="UP001157418">
    <property type="component" value="Unassembled WGS sequence"/>
</dbReference>
<evidence type="ECO:0000313" key="1">
    <source>
        <dbReference type="EMBL" id="CAH1423081.1"/>
    </source>
</evidence>